<dbReference type="Gene3D" id="1.10.10.10">
    <property type="entry name" value="Winged helix-like DNA-binding domain superfamily/Winged helix DNA-binding domain"/>
    <property type="match status" value="1"/>
</dbReference>
<gene>
    <name evidence="6" type="ORF">SAMN04488099_10471</name>
</gene>
<dbReference type="AlphaFoldDB" id="A0A1H7IB79"/>
<dbReference type="PANTHER" id="PTHR30419">
    <property type="entry name" value="HTH-TYPE TRANSCRIPTIONAL REGULATOR YBHD"/>
    <property type="match status" value="1"/>
</dbReference>
<dbReference type="EMBL" id="FNZU01000004">
    <property type="protein sequence ID" value="SEK59698.1"/>
    <property type="molecule type" value="Genomic_DNA"/>
</dbReference>
<evidence type="ECO:0000259" key="5">
    <source>
        <dbReference type="PROSITE" id="PS50931"/>
    </source>
</evidence>
<evidence type="ECO:0000256" key="3">
    <source>
        <dbReference type="ARBA" id="ARBA00023125"/>
    </source>
</evidence>
<dbReference type="InterPro" id="IPR036390">
    <property type="entry name" value="WH_DNA-bd_sf"/>
</dbReference>
<dbReference type="InterPro" id="IPR050950">
    <property type="entry name" value="HTH-type_LysR_regulators"/>
</dbReference>
<reference evidence="7" key="1">
    <citation type="submission" date="2016-10" db="EMBL/GenBank/DDBJ databases">
        <authorList>
            <person name="Varghese N."/>
            <person name="Submissions S."/>
        </authorList>
    </citation>
    <scope>NUCLEOTIDE SEQUENCE [LARGE SCALE GENOMIC DNA]</scope>
    <source>
        <strain evidence="7">DSM 19183</strain>
    </source>
</reference>
<evidence type="ECO:0000256" key="4">
    <source>
        <dbReference type="ARBA" id="ARBA00023163"/>
    </source>
</evidence>
<dbReference type="RefSeq" id="WP_091479621.1">
    <property type="nucleotide sequence ID" value="NZ_BJYC01000004.1"/>
</dbReference>
<dbReference type="PROSITE" id="PS50931">
    <property type="entry name" value="HTH_LYSR"/>
    <property type="match status" value="1"/>
</dbReference>
<dbReference type="InterPro" id="IPR000847">
    <property type="entry name" value="LysR_HTH_N"/>
</dbReference>
<dbReference type="STRING" id="426702.SAMN04488099_10471"/>
<evidence type="ECO:0000256" key="2">
    <source>
        <dbReference type="ARBA" id="ARBA00023015"/>
    </source>
</evidence>
<feature type="domain" description="HTH lysR-type" evidence="5">
    <location>
        <begin position="1"/>
        <end position="58"/>
    </location>
</feature>
<comment type="similarity">
    <text evidence="1">Belongs to the LysR transcriptional regulatory family.</text>
</comment>
<dbReference type="GO" id="GO:0003700">
    <property type="term" value="F:DNA-binding transcription factor activity"/>
    <property type="evidence" value="ECO:0007669"/>
    <property type="project" value="InterPro"/>
</dbReference>
<dbReference type="Proteomes" id="UP000199081">
    <property type="component" value="Unassembled WGS sequence"/>
</dbReference>
<dbReference type="SUPFAM" id="SSF53850">
    <property type="entry name" value="Periplasmic binding protein-like II"/>
    <property type="match status" value="1"/>
</dbReference>
<dbReference type="OrthoDB" id="9803735at2"/>
<dbReference type="FunFam" id="1.10.10.10:FF:000001">
    <property type="entry name" value="LysR family transcriptional regulator"/>
    <property type="match status" value="1"/>
</dbReference>
<name>A0A1H7IB79_9LACT</name>
<dbReference type="PRINTS" id="PR00039">
    <property type="entry name" value="HTHLYSR"/>
</dbReference>
<keyword evidence="4" id="KW-0804">Transcription</keyword>
<dbReference type="Pfam" id="PF00126">
    <property type="entry name" value="HTH_1"/>
    <property type="match status" value="1"/>
</dbReference>
<proteinExistence type="inferred from homology"/>
<dbReference type="Gene3D" id="3.40.190.290">
    <property type="match status" value="1"/>
</dbReference>
<evidence type="ECO:0000256" key="1">
    <source>
        <dbReference type="ARBA" id="ARBA00009437"/>
    </source>
</evidence>
<sequence length="298" mass="33602">MELKQLIYFIEVAEREHMSEAAQNLNVAQSALSRQISNLEGELGVELFERASRSLKLLPIGQTVLKEARDIMHQVDHLKKQVDDYKKPESGIVKVGFPTSLATTLLPHLVRTFNENYPTVQFHLRQGSYQFLVDAVKSRELNLAFMGPVITDDPAIKGDRLFYEKMLLLVPRHHRLAGKTSVKMAELQQENFILFPKGYILEKLVIDACRREGFDPHVSTEGEDMDAVKGMVAAGIGVTLLPDSAITQHESSFLTCIPVSDPHVGRSVGMITPTTRQLTPSEQLFYDYVLSQFDEARY</sequence>
<keyword evidence="2" id="KW-0805">Transcription regulation</keyword>
<accession>A0A1H7IB79</accession>
<dbReference type="GO" id="GO:0005829">
    <property type="term" value="C:cytosol"/>
    <property type="evidence" value="ECO:0007669"/>
    <property type="project" value="TreeGrafter"/>
</dbReference>
<dbReference type="SUPFAM" id="SSF46785">
    <property type="entry name" value="Winged helix' DNA-binding domain"/>
    <property type="match status" value="1"/>
</dbReference>
<keyword evidence="3" id="KW-0238">DNA-binding</keyword>
<evidence type="ECO:0000313" key="7">
    <source>
        <dbReference type="Proteomes" id="UP000199081"/>
    </source>
</evidence>
<dbReference type="Pfam" id="PF03466">
    <property type="entry name" value="LysR_substrate"/>
    <property type="match status" value="1"/>
</dbReference>
<keyword evidence="7" id="KW-1185">Reference proteome</keyword>
<organism evidence="6 7">
    <name type="scientific">Alkalibacterium pelagium</name>
    <dbReference type="NCBI Taxonomy" id="426702"/>
    <lineage>
        <taxon>Bacteria</taxon>
        <taxon>Bacillati</taxon>
        <taxon>Bacillota</taxon>
        <taxon>Bacilli</taxon>
        <taxon>Lactobacillales</taxon>
        <taxon>Carnobacteriaceae</taxon>
        <taxon>Alkalibacterium</taxon>
    </lineage>
</organism>
<protein>
    <submittedName>
        <fullName evidence="6">LysR family transcriptional regulator, transcription activator of glutamate synthase operon</fullName>
    </submittedName>
</protein>
<dbReference type="InterPro" id="IPR036388">
    <property type="entry name" value="WH-like_DNA-bd_sf"/>
</dbReference>
<evidence type="ECO:0000313" key="6">
    <source>
        <dbReference type="EMBL" id="SEK59698.1"/>
    </source>
</evidence>
<dbReference type="GO" id="GO:0003677">
    <property type="term" value="F:DNA binding"/>
    <property type="evidence" value="ECO:0007669"/>
    <property type="project" value="UniProtKB-KW"/>
</dbReference>
<dbReference type="PANTHER" id="PTHR30419:SF28">
    <property type="entry name" value="HTH-TYPE TRANSCRIPTIONAL REGULATOR BSDA"/>
    <property type="match status" value="1"/>
</dbReference>
<dbReference type="InterPro" id="IPR005119">
    <property type="entry name" value="LysR_subst-bd"/>
</dbReference>